<gene>
    <name evidence="2" type="ORF">ACFSAU_06440</name>
</gene>
<keyword evidence="1" id="KW-1133">Transmembrane helix</keyword>
<dbReference type="RefSeq" id="WP_267646436.1">
    <property type="nucleotide sequence ID" value="NZ_JANHGR010000001.1"/>
</dbReference>
<evidence type="ECO:0000313" key="3">
    <source>
        <dbReference type="Proteomes" id="UP001597139"/>
    </source>
</evidence>
<evidence type="ECO:0000256" key="1">
    <source>
        <dbReference type="SAM" id="Phobius"/>
    </source>
</evidence>
<proteinExistence type="predicted"/>
<reference evidence="2 3" key="1">
    <citation type="journal article" date="2019" name="Int. J. Syst. Evol. Microbiol.">
        <title>The Global Catalogue of Microorganisms (GCM) 10K type strain sequencing project: providing services to taxonomists for standard genome sequencing and annotation.</title>
        <authorList>
            <consortium name="The Broad Institute Genomics Platform"/>
            <consortium name="The Broad Institute Genome Sequencing Center for Infectious Disease"/>
            <person name="Wu L."/>
            <person name="Ma J."/>
        </authorList>
    </citation>
    <scope>NUCLEOTIDE SEQUENCE [LARGE SCALE GENOMIC DNA]</scope>
    <source>
        <strain evidence="2 3">CGMCC 1.12859</strain>
    </source>
</reference>
<feature type="transmembrane region" description="Helical" evidence="1">
    <location>
        <begin position="24"/>
        <end position="41"/>
    </location>
</feature>
<name>A0ABD6BR36_9EURY</name>
<keyword evidence="1" id="KW-0812">Transmembrane</keyword>
<sequence>MTDRADPPDGAVAVVRRYRRIERLVSGATAVSVGLLGAAAYLALPLLWALVAFLALLALARVPVFRTGGRARLRTDTDPEAVRADFAGATPPPLALQWGIADDIRSVGSSAVYEISYLFGLRSVEMRVDTDADAADRVEITGTVDGRSWGTYTARIEPTGTGTEVVLDVRSDRKFGLRRLPQRFVARRFRDAALRAQGYEVLERADSLSR</sequence>
<keyword evidence="3" id="KW-1185">Reference proteome</keyword>
<keyword evidence="1" id="KW-0472">Membrane</keyword>
<organism evidence="2 3">
    <name type="scientific">Halolamina litorea</name>
    <dbReference type="NCBI Taxonomy" id="1515593"/>
    <lineage>
        <taxon>Archaea</taxon>
        <taxon>Methanobacteriati</taxon>
        <taxon>Methanobacteriota</taxon>
        <taxon>Stenosarchaea group</taxon>
        <taxon>Halobacteria</taxon>
        <taxon>Halobacteriales</taxon>
        <taxon>Haloferacaceae</taxon>
    </lineage>
</organism>
<accession>A0ABD6BR36</accession>
<comment type="caution">
    <text evidence="2">The sequence shown here is derived from an EMBL/GenBank/DDBJ whole genome shotgun (WGS) entry which is preliminary data.</text>
</comment>
<evidence type="ECO:0000313" key="2">
    <source>
        <dbReference type="EMBL" id="MFD1567125.1"/>
    </source>
</evidence>
<evidence type="ECO:0008006" key="4">
    <source>
        <dbReference type="Google" id="ProtNLM"/>
    </source>
</evidence>
<protein>
    <recommendedName>
        <fullName evidence="4">Polyketide cyclase / dehydrase and lipid transport</fullName>
    </recommendedName>
</protein>
<feature type="transmembrane region" description="Helical" evidence="1">
    <location>
        <begin position="47"/>
        <end position="64"/>
    </location>
</feature>
<dbReference type="AlphaFoldDB" id="A0ABD6BR36"/>
<dbReference type="Proteomes" id="UP001597139">
    <property type="component" value="Unassembled WGS sequence"/>
</dbReference>
<dbReference type="SUPFAM" id="SSF55961">
    <property type="entry name" value="Bet v1-like"/>
    <property type="match status" value="1"/>
</dbReference>
<dbReference type="EMBL" id="JBHUCZ010000002">
    <property type="protein sequence ID" value="MFD1567125.1"/>
    <property type="molecule type" value="Genomic_DNA"/>
</dbReference>